<feature type="domain" description="Inhibitor I9" evidence="8">
    <location>
        <begin position="35"/>
        <end position="112"/>
    </location>
</feature>
<dbReference type="AlphaFoldDB" id="A0A8J4RAY5"/>
<name>A0A8J4RAY5_9ROSI</name>
<dbReference type="GO" id="GO:0006508">
    <property type="term" value="P:proteolysis"/>
    <property type="evidence" value="ECO:0007669"/>
    <property type="project" value="UniProtKB-KW"/>
</dbReference>
<gene>
    <name evidence="9" type="ORF">CMV_006847</name>
</gene>
<dbReference type="FunFam" id="3.30.70.80:FF:000002">
    <property type="entry name" value="Subtilisin-like protease SBT5.3"/>
    <property type="match status" value="1"/>
</dbReference>
<dbReference type="InterPro" id="IPR045051">
    <property type="entry name" value="SBT"/>
</dbReference>
<accession>A0A8J4RAY5</accession>
<reference evidence="9" key="1">
    <citation type="submission" date="2020-03" db="EMBL/GenBank/DDBJ databases">
        <title>Castanea mollissima Vanexum genome sequencing.</title>
        <authorList>
            <person name="Staton M."/>
        </authorList>
    </citation>
    <scope>NUCLEOTIDE SEQUENCE</scope>
    <source>
        <tissue evidence="9">Leaf</tissue>
    </source>
</reference>
<keyword evidence="10" id="KW-1185">Reference proteome</keyword>
<evidence type="ECO:0000256" key="5">
    <source>
        <dbReference type="ARBA" id="ARBA00022801"/>
    </source>
</evidence>
<sequence>MTAMSSIISPYHFLLILLVAAHSICCGATGKEKDVYIVYMGSLPEGQYSPTSHHLSLLEEVLGESAATESIVRSYTRSFNAFAAKLSNEEQQRIASKKEVLSVFPSRTLQLQTTRSWEFIGLTETAKRNPTVESDVIIGVLDTGIWPESESFSDKGYGPPPKKWKGACKGGSNFTCNK</sequence>
<evidence type="ECO:0000256" key="1">
    <source>
        <dbReference type="ARBA" id="ARBA00004613"/>
    </source>
</evidence>
<dbReference type="InterPro" id="IPR010259">
    <property type="entry name" value="S8pro/Inhibitor_I9"/>
</dbReference>
<dbReference type="Proteomes" id="UP000737018">
    <property type="component" value="Unassembled WGS sequence"/>
</dbReference>
<protein>
    <recommendedName>
        <fullName evidence="8">Inhibitor I9 domain-containing protein</fullName>
    </recommendedName>
</protein>
<dbReference type="Pfam" id="PF05922">
    <property type="entry name" value="Inhibitor_I9"/>
    <property type="match status" value="1"/>
</dbReference>
<evidence type="ECO:0000259" key="8">
    <source>
        <dbReference type="Pfam" id="PF05922"/>
    </source>
</evidence>
<keyword evidence="6" id="KW-0720">Serine protease</keyword>
<dbReference type="OrthoDB" id="2014869at2759"/>
<dbReference type="InterPro" id="IPR037045">
    <property type="entry name" value="S8pro/Inhibitor_I9_sf"/>
</dbReference>
<keyword evidence="5" id="KW-0378">Hydrolase</keyword>
<dbReference type="EMBL" id="JRKL02000656">
    <property type="protein sequence ID" value="KAF3969352.1"/>
    <property type="molecule type" value="Genomic_DNA"/>
</dbReference>
<dbReference type="GO" id="GO:0005576">
    <property type="term" value="C:extracellular region"/>
    <property type="evidence" value="ECO:0007669"/>
    <property type="project" value="UniProtKB-SubCell"/>
</dbReference>
<dbReference type="GO" id="GO:0004252">
    <property type="term" value="F:serine-type endopeptidase activity"/>
    <property type="evidence" value="ECO:0007669"/>
    <property type="project" value="InterPro"/>
</dbReference>
<dbReference type="Gene3D" id="3.30.70.80">
    <property type="entry name" value="Peptidase S8 propeptide/proteinase inhibitor I9"/>
    <property type="match status" value="1"/>
</dbReference>
<evidence type="ECO:0000256" key="3">
    <source>
        <dbReference type="ARBA" id="ARBA00022670"/>
    </source>
</evidence>
<keyword evidence="3" id="KW-0645">Protease</keyword>
<evidence type="ECO:0000256" key="7">
    <source>
        <dbReference type="SAM" id="SignalP"/>
    </source>
</evidence>
<keyword evidence="4 7" id="KW-0732">Signal</keyword>
<feature type="chain" id="PRO_5035290219" description="Inhibitor I9 domain-containing protein" evidence="7">
    <location>
        <begin position="31"/>
        <end position="178"/>
    </location>
</feature>
<dbReference type="PANTHER" id="PTHR10795">
    <property type="entry name" value="PROPROTEIN CONVERTASE SUBTILISIN/KEXIN"/>
    <property type="match status" value="1"/>
</dbReference>
<proteinExistence type="inferred from homology"/>
<evidence type="ECO:0000313" key="10">
    <source>
        <dbReference type="Proteomes" id="UP000737018"/>
    </source>
</evidence>
<comment type="subcellular location">
    <subcellularLocation>
        <location evidence="1">Secreted</location>
    </subcellularLocation>
</comment>
<dbReference type="Gene3D" id="3.40.50.200">
    <property type="entry name" value="Peptidase S8/S53 domain"/>
    <property type="match status" value="1"/>
</dbReference>
<dbReference type="SUPFAM" id="SSF52743">
    <property type="entry name" value="Subtilisin-like"/>
    <property type="match status" value="1"/>
</dbReference>
<evidence type="ECO:0000256" key="2">
    <source>
        <dbReference type="ARBA" id="ARBA00011073"/>
    </source>
</evidence>
<evidence type="ECO:0000256" key="4">
    <source>
        <dbReference type="ARBA" id="ARBA00022729"/>
    </source>
</evidence>
<organism evidence="9 10">
    <name type="scientific">Castanea mollissima</name>
    <name type="common">Chinese chestnut</name>
    <dbReference type="NCBI Taxonomy" id="60419"/>
    <lineage>
        <taxon>Eukaryota</taxon>
        <taxon>Viridiplantae</taxon>
        <taxon>Streptophyta</taxon>
        <taxon>Embryophyta</taxon>
        <taxon>Tracheophyta</taxon>
        <taxon>Spermatophyta</taxon>
        <taxon>Magnoliopsida</taxon>
        <taxon>eudicotyledons</taxon>
        <taxon>Gunneridae</taxon>
        <taxon>Pentapetalae</taxon>
        <taxon>rosids</taxon>
        <taxon>fabids</taxon>
        <taxon>Fagales</taxon>
        <taxon>Fagaceae</taxon>
        <taxon>Castanea</taxon>
    </lineage>
</organism>
<evidence type="ECO:0000313" key="9">
    <source>
        <dbReference type="EMBL" id="KAF3969352.1"/>
    </source>
</evidence>
<dbReference type="InterPro" id="IPR036852">
    <property type="entry name" value="Peptidase_S8/S53_dom_sf"/>
</dbReference>
<feature type="signal peptide" evidence="7">
    <location>
        <begin position="1"/>
        <end position="30"/>
    </location>
</feature>
<evidence type="ECO:0000256" key="6">
    <source>
        <dbReference type="ARBA" id="ARBA00022825"/>
    </source>
</evidence>
<comment type="caution">
    <text evidence="9">The sequence shown here is derived from an EMBL/GenBank/DDBJ whole genome shotgun (WGS) entry which is preliminary data.</text>
</comment>
<comment type="similarity">
    <text evidence="2">Belongs to the peptidase S8 family.</text>
</comment>